<accession>A0A1A7RCN4</accession>
<dbReference type="Gene3D" id="2.40.160.210">
    <property type="entry name" value="Acyl-CoA thioesterase, double hotdog domain"/>
    <property type="match status" value="1"/>
</dbReference>
<dbReference type="InterPro" id="IPR049450">
    <property type="entry name" value="ACOT8-like_C"/>
</dbReference>
<dbReference type="Pfam" id="PF13622">
    <property type="entry name" value="4HBT_3"/>
    <property type="match status" value="1"/>
</dbReference>
<dbReference type="EMBL" id="LZDS01000001">
    <property type="protein sequence ID" value="OBX30015.1"/>
    <property type="molecule type" value="Genomic_DNA"/>
</dbReference>
<dbReference type="PANTHER" id="PTHR38110:SF1">
    <property type="entry name" value="THIOESTERASE DOMAIN-CONTAINING PROTEIN"/>
    <property type="match status" value="1"/>
</dbReference>
<dbReference type="STRING" id="1443941.A9J31_00440"/>
<feature type="domain" description="Acyl-CoA thioesterase-like C-terminal" evidence="2">
    <location>
        <begin position="135"/>
        <end position="262"/>
    </location>
</feature>
<dbReference type="SUPFAM" id="SSF54637">
    <property type="entry name" value="Thioesterase/thiol ester dehydrase-isomerase"/>
    <property type="match status" value="2"/>
</dbReference>
<keyword evidence="4" id="KW-1185">Reference proteome</keyword>
<dbReference type="PANTHER" id="PTHR38110">
    <property type="entry name" value="CHROMOSOME 23, WHOLE GENOME SHOTGUN SEQUENCE"/>
    <property type="match status" value="1"/>
</dbReference>
<reference evidence="4" key="1">
    <citation type="submission" date="2016-06" db="EMBL/GenBank/DDBJ databases">
        <authorList>
            <person name="Radolfova-Krizova L."/>
            <person name="Nemec A."/>
        </authorList>
    </citation>
    <scope>NUCLEOTIDE SEQUENCE [LARGE SCALE GENOMIC DNA]</scope>
    <source>
        <strain evidence="4">ANC 4275</strain>
    </source>
</reference>
<evidence type="ECO:0000259" key="1">
    <source>
        <dbReference type="Pfam" id="PF13622"/>
    </source>
</evidence>
<dbReference type="InterPro" id="IPR052389">
    <property type="entry name" value="Sec_Metab_Biosynth-Assoc"/>
</dbReference>
<evidence type="ECO:0000313" key="3">
    <source>
        <dbReference type="EMBL" id="OBX30015.1"/>
    </source>
</evidence>
<sequence>MSLTALYQHIEQHEWVDIPEGWLQGRTIYGGLVAGMMMQKALITLADTGRRLLSCNVTFVGPVQLAPVRLAAEILRQGKSVTTIEVRLWQDDAVQSILLVSFGVPRESSIVVNQERIAPTFPEVETLKIAEHHPLAPQCFQQMDLAWVDGQYPCTASRKPDFSGWMRFNPLKHENRKMTEADLLVSMDMWPPGVLPMFKTMAPASSLTWTLTYVHPLQSNVHNWFKYKVFTDYAADGYATEYAHLWDDQDRLIAIARQTVTVFA</sequence>
<dbReference type="Pfam" id="PF20789">
    <property type="entry name" value="4HBT_3C"/>
    <property type="match status" value="1"/>
</dbReference>
<evidence type="ECO:0000259" key="2">
    <source>
        <dbReference type="Pfam" id="PF20789"/>
    </source>
</evidence>
<feature type="domain" description="Acyl-CoA thioesterase-like N-terminal HotDog" evidence="1">
    <location>
        <begin position="18"/>
        <end position="102"/>
    </location>
</feature>
<organism evidence="3 4">
    <name type="scientific">Acinetobacter gandensis</name>
    <dbReference type="NCBI Taxonomy" id="1443941"/>
    <lineage>
        <taxon>Bacteria</taxon>
        <taxon>Pseudomonadati</taxon>
        <taxon>Pseudomonadota</taxon>
        <taxon>Gammaproteobacteria</taxon>
        <taxon>Moraxellales</taxon>
        <taxon>Moraxellaceae</taxon>
        <taxon>Acinetobacter</taxon>
    </lineage>
</organism>
<dbReference type="AlphaFoldDB" id="A0A1A7RCN4"/>
<dbReference type="Proteomes" id="UP000185753">
    <property type="component" value="Unassembled WGS sequence"/>
</dbReference>
<protein>
    <submittedName>
        <fullName evidence="3">Acyl-CoA thioesterase</fullName>
    </submittedName>
</protein>
<proteinExistence type="predicted"/>
<dbReference type="CDD" id="cd00556">
    <property type="entry name" value="Thioesterase_II"/>
    <property type="match status" value="1"/>
</dbReference>
<dbReference type="InterPro" id="IPR029069">
    <property type="entry name" value="HotDog_dom_sf"/>
</dbReference>
<dbReference type="RefSeq" id="WP_067761412.1">
    <property type="nucleotide sequence ID" value="NZ_JBOINS010000074.1"/>
</dbReference>
<dbReference type="InterPro" id="IPR042171">
    <property type="entry name" value="Acyl-CoA_hotdog"/>
</dbReference>
<gene>
    <name evidence="3" type="ORF">A9J31_00440</name>
</gene>
<dbReference type="InterPro" id="IPR049449">
    <property type="entry name" value="TesB_ACOT8-like_N"/>
</dbReference>
<comment type="caution">
    <text evidence="3">The sequence shown here is derived from an EMBL/GenBank/DDBJ whole genome shotgun (WGS) entry which is preliminary data.</text>
</comment>
<name>A0A1A7RCN4_9GAMM</name>
<evidence type="ECO:0000313" key="4">
    <source>
        <dbReference type="Proteomes" id="UP000185753"/>
    </source>
</evidence>
<dbReference type="OrthoDB" id="7059210at2"/>